<dbReference type="STRING" id="1499966.U14_00742"/>
<evidence type="ECO:0000256" key="8">
    <source>
        <dbReference type="ARBA" id="ARBA00022898"/>
    </source>
</evidence>
<gene>
    <name evidence="16" type="ORF">U14_00742</name>
</gene>
<keyword evidence="7 15" id="KW-0808">Transferase</keyword>
<dbReference type="Proteomes" id="UP000030700">
    <property type="component" value="Unassembled WGS sequence"/>
</dbReference>
<name>A0A0S6VQW8_9BACT</name>
<comment type="catalytic activity">
    <reaction evidence="10 15">
        <text>L-isoleucine + 2-oxoglutarate = (S)-3-methyl-2-oxopentanoate + L-glutamate</text>
        <dbReference type="Rhea" id="RHEA:24801"/>
        <dbReference type="ChEBI" id="CHEBI:16810"/>
        <dbReference type="ChEBI" id="CHEBI:29985"/>
        <dbReference type="ChEBI" id="CHEBI:35146"/>
        <dbReference type="ChEBI" id="CHEBI:58045"/>
        <dbReference type="EC" id="2.6.1.42"/>
    </reaction>
</comment>
<keyword evidence="6 15" id="KW-0032">Aminotransferase</keyword>
<organism evidence="16">
    <name type="scientific">Candidatus Moduliflexus flocculans</name>
    <dbReference type="NCBI Taxonomy" id="1499966"/>
    <lineage>
        <taxon>Bacteria</taxon>
        <taxon>Candidatus Moduliflexota</taxon>
        <taxon>Candidatus Moduliflexia</taxon>
        <taxon>Candidatus Moduliflexales</taxon>
        <taxon>Candidatus Moduliflexaceae</taxon>
    </lineage>
</organism>
<dbReference type="InterPro" id="IPR001544">
    <property type="entry name" value="Aminotrans_IV"/>
</dbReference>
<dbReference type="GO" id="GO:0009097">
    <property type="term" value="P:isoleucine biosynthetic process"/>
    <property type="evidence" value="ECO:0007669"/>
    <property type="project" value="UniProtKB-UniPathway"/>
</dbReference>
<evidence type="ECO:0000256" key="12">
    <source>
        <dbReference type="PIRSR" id="PIRSR006468-1"/>
    </source>
</evidence>
<dbReference type="InterPro" id="IPR036038">
    <property type="entry name" value="Aminotransferase-like"/>
</dbReference>
<evidence type="ECO:0000256" key="1">
    <source>
        <dbReference type="ARBA" id="ARBA00001933"/>
    </source>
</evidence>
<dbReference type="PANTHER" id="PTHR42825">
    <property type="entry name" value="AMINO ACID AMINOTRANSFERASE"/>
    <property type="match status" value="1"/>
</dbReference>
<comment type="pathway">
    <text evidence="3">Amino-acid biosynthesis; L-valine biosynthesis; L-valine from pyruvate: step 4/4.</text>
</comment>
<dbReference type="NCBIfam" id="TIGR01123">
    <property type="entry name" value="ilvE_II"/>
    <property type="match status" value="1"/>
</dbReference>
<dbReference type="Gene3D" id="3.20.10.10">
    <property type="entry name" value="D-amino Acid Aminotransferase, subunit A, domain 2"/>
    <property type="match status" value="1"/>
</dbReference>
<evidence type="ECO:0000256" key="3">
    <source>
        <dbReference type="ARBA" id="ARBA00004931"/>
    </source>
</evidence>
<dbReference type="UniPathway" id="UPA00048">
    <property type="reaction ID" value="UER00073"/>
</dbReference>
<evidence type="ECO:0000256" key="5">
    <source>
        <dbReference type="ARBA" id="ARBA00009320"/>
    </source>
</evidence>
<reference evidence="16" key="1">
    <citation type="journal article" date="2015" name="PeerJ">
        <title>First genomic representation of candidate bacterial phylum KSB3 points to enhanced environmental sensing as a trigger of wastewater bulking.</title>
        <authorList>
            <person name="Sekiguchi Y."/>
            <person name="Ohashi A."/>
            <person name="Parks D.H."/>
            <person name="Yamauchi T."/>
            <person name="Tyson G.W."/>
            <person name="Hugenholtz P."/>
        </authorList>
    </citation>
    <scope>NUCLEOTIDE SEQUENCE [LARGE SCALE GENOMIC DNA]</scope>
</reference>
<evidence type="ECO:0000256" key="4">
    <source>
        <dbReference type="ARBA" id="ARBA00005072"/>
    </source>
</evidence>
<evidence type="ECO:0000256" key="10">
    <source>
        <dbReference type="ARBA" id="ARBA00048798"/>
    </source>
</evidence>
<protein>
    <recommendedName>
        <fullName evidence="15">Branched-chain-amino-acid aminotransferase</fullName>
        <ecNumber evidence="15">2.6.1.42</ecNumber>
    </recommendedName>
</protein>
<evidence type="ECO:0000313" key="16">
    <source>
        <dbReference type="EMBL" id="GAK49520.1"/>
    </source>
</evidence>
<dbReference type="InterPro" id="IPR018300">
    <property type="entry name" value="Aminotrans_IV_CS"/>
</dbReference>
<evidence type="ECO:0000256" key="6">
    <source>
        <dbReference type="ARBA" id="ARBA00022576"/>
    </source>
</evidence>
<dbReference type="EMBL" id="DF820455">
    <property type="protein sequence ID" value="GAK49520.1"/>
    <property type="molecule type" value="Genomic_DNA"/>
</dbReference>
<keyword evidence="17" id="KW-1185">Reference proteome</keyword>
<dbReference type="InterPro" id="IPR005786">
    <property type="entry name" value="B_amino_transII"/>
</dbReference>
<dbReference type="PANTHER" id="PTHR42825:SF2">
    <property type="entry name" value="BRANCHED-CHAIN-AMINO-ACID AMINOTRANSFERASE 3, CHLOROPLASTIC-RELATED"/>
    <property type="match status" value="1"/>
</dbReference>
<comment type="catalytic activity">
    <reaction evidence="11 15">
        <text>L-leucine + 2-oxoglutarate = 4-methyl-2-oxopentanoate + L-glutamate</text>
        <dbReference type="Rhea" id="RHEA:18321"/>
        <dbReference type="ChEBI" id="CHEBI:16810"/>
        <dbReference type="ChEBI" id="CHEBI:17865"/>
        <dbReference type="ChEBI" id="CHEBI:29985"/>
        <dbReference type="ChEBI" id="CHEBI:57427"/>
        <dbReference type="EC" id="2.6.1.42"/>
    </reaction>
</comment>
<dbReference type="InterPro" id="IPR043131">
    <property type="entry name" value="BCAT-like_N"/>
</dbReference>
<dbReference type="HOGENOM" id="CLU_031922_1_0_0"/>
<dbReference type="PROSITE" id="PS00770">
    <property type="entry name" value="AA_TRANSFER_CLASS_4"/>
    <property type="match status" value="1"/>
</dbReference>
<dbReference type="NCBIfam" id="NF009897">
    <property type="entry name" value="PRK13357.1"/>
    <property type="match status" value="1"/>
</dbReference>
<dbReference type="AlphaFoldDB" id="A0A0S6VQW8"/>
<comment type="catalytic activity">
    <reaction evidence="9 15">
        <text>L-valine + 2-oxoglutarate = 3-methyl-2-oxobutanoate + L-glutamate</text>
        <dbReference type="Rhea" id="RHEA:24813"/>
        <dbReference type="ChEBI" id="CHEBI:11851"/>
        <dbReference type="ChEBI" id="CHEBI:16810"/>
        <dbReference type="ChEBI" id="CHEBI:29985"/>
        <dbReference type="ChEBI" id="CHEBI:57762"/>
        <dbReference type="EC" id="2.6.1.42"/>
    </reaction>
</comment>
<accession>A0A0S6VQW8</accession>
<evidence type="ECO:0000256" key="7">
    <source>
        <dbReference type="ARBA" id="ARBA00022679"/>
    </source>
</evidence>
<sequence length="340" mass="37147">MTEKVALDWGNLGYGYTRTDYNYISYWKSGKWDDGRLTAENTVTISIGSTALHYGQECFEGLKAQTARDGKIYLFRPDQNAKRMSASAKGILMPDVPEDRFIDACLQLVRANLRWVPPYGTGASFYLRPFEFGHGDNLGAKPADEYIFCVYGSPVGPYFKGGMKPISICVADVDRAAPRGTGHLKIGGNYAGGLMTRMLAKQAGFDDNLFLDPQTRTLIDELGGANFFGVTKDGTVVTPDSPSILPSITRRSVIEIARDVLGLKVEERPVPIAEIADFVEAGACGTASIIAPIGSIFYNGKRYEFSGGKETGPITRRLYDVLTAMQRGDHPAPDGWLVEV</sequence>
<proteinExistence type="inferred from homology"/>
<dbReference type="GO" id="GO:0052655">
    <property type="term" value="F:L-valine-2-oxoglutarate transaminase activity"/>
    <property type="evidence" value="ECO:0007669"/>
    <property type="project" value="RHEA"/>
</dbReference>
<evidence type="ECO:0000256" key="2">
    <source>
        <dbReference type="ARBA" id="ARBA00004824"/>
    </source>
</evidence>
<dbReference type="GO" id="GO:0009098">
    <property type="term" value="P:L-leucine biosynthetic process"/>
    <property type="evidence" value="ECO:0007669"/>
    <property type="project" value="UniProtKB-UniPathway"/>
</dbReference>
<dbReference type="EC" id="2.6.1.42" evidence="15"/>
<keyword evidence="8 14" id="KW-0663">Pyridoxal phosphate</keyword>
<dbReference type="Pfam" id="PF01063">
    <property type="entry name" value="Aminotran_4"/>
    <property type="match status" value="1"/>
</dbReference>
<comment type="pathway">
    <text evidence="2">Amino-acid biosynthesis; L-isoleucine biosynthesis; L-isoleucine from 2-oxobutanoate: step 4/4.</text>
</comment>
<dbReference type="GO" id="GO:0052654">
    <property type="term" value="F:L-leucine-2-oxoglutarate transaminase activity"/>
    <property type="evidence" value="ECO:0007669"/>
    <property type="project" value="RHEA"/>
</dbReference>
<evidence type="ECO:0000256" key="9">
    <source>
        <dbReference type="ARBA" id="ARBA00048212"/>
    </source>
</evidence>
<dbReference type="FunFam" id="3.30.470.10:FF:000004">
    <property type="entry name" value="Branched-chain-amino-acid aminotransferase"/>
    <property type="match status" value="1"/>
</dbReference>
<dbReference type="InterPro" id="IPR043132">
    <property type="entry name" value="BCAT-like_C"/>
</dbReference>
<dbReference type="SUPFAM" id="SSF56752">
    <property type="entry name" value="D-aminoacid aminotransferase-like PLP-dependent enzymes"/>
    <property type="match status" value="1"/>
</dbReference>
<keyword evidence="15" id="KW-0028">Amino-acid biosynthesis</keyword>
<dbReference type="UniPathway" id="UPA00047">
    <property type="reaction ID" value="UER00058"/>
</dbReference>
<comment type="pathway">
    <text evidence="4">Amino-acid biosynthesis; L-leucine biosynthesis; L-leucine from 3-methyl-2-oxobutanoate: step 4/4.</text>
</comment>
<feature type="modified residue" description="N6-(pyridoxal phosphate)lysine" evidence="12">
    <location>
        <position position="185"/>
    </location>
</feature>
<evidence type="ECO:0000313" key="17">
    <source>
        <dbReference type="Proteomes" id="UP000030700"/>
    </source>
</evidence>
<dbReference type="GO" id="GO:0009099">
    <property type="term" value="P:L-valine biosynthetic process"/>
    <property type="evidence" value="ECO:0007669"/>
    <property type="project" value="UniProtKB-UniPathway"/>
</dbReference>
<evidence type="ECO:0000256" key="15">
    <source>
        <dbReference type="RuleBase" id="RU004517"/>
    </source>
</evidence>
<dbReference type="InterPro" id="IPR033939">
    <property type="entry name" value="BCAT_family"/>
</dbReference>
<evidence type="ECO:0000256" key="11">
    <source>
        <dbReference type="ARBA" id="ARBA00049229"/>
    </source>
</evidence>
<dbReference type="GO" id="GO:0052656">
    <property type="term" value="F:L-isoleucine-2-oxoglutarate transaminase activity"/>
    <property type="evidence" value="ECO:0007669"/>
    <property type="project" value="RHEA"/>
</dbReference>
<evidence type="ECO:0000256" key="13">
    <source>
        <dbReference type="RuleBase" id="RU004106"/>
    </source>
</evidence>
<comment type="cofactor">
    <cofactor evidence="1 14">
        <name>pyridoxal 5'-phosphate</name>
        <dbReference type="ChEBI" id="CHEBI:597326"/>
    </cofactor>
</comment>
<comment type="similarity">
    <text evidence="5 13">Belongs to the class-IV pyridoxal-phosphate-dependent aminotransferase family.</text>
</comment>
<dbReference type="UniPathway" id="UPA00049">
    <property type="reaction ID" value="UER00062"/>
</dbReference>
<keyword evidence="15" id="KW-0100">Branched-chain amino acid biosynthesis</keyword>
<dbReference type="PIRSF" id="PIRSF006468">
    <property type="entry name" value="BCAT1"/>
    <property type="match status" value="1"/>
</dbReference>
<dbReference type="CDD" id="cd01557">
    <property type="entry name" value="BCAT_beta_family"/>
    <property type="match status" value="1"/>
</dbReference>
<evidence type="ECO:0000256" key="14">
    <source>
        <dbReference type="RuleBase" id="RU004516"/>
    </source>
</evidence>
<dbReference type="Gene3D" id="3.30.470.10">
    <property type="match status" value="1"/>
</dbReference>